<dbReference type="Pfam" id="PF02130">
    <property type="entry name" value="YbeY"/>
    <property type="match status" value="1"/>
</dbReference>
<evidence type="ECO:0000256" key="1">
    <source>
        <dbReference type="ARBA" id="ARBA00010875"/>
    </source>
</evidence>
<keyword evidence="4 7" id="KW-0255">Endonuclease</keyword>
<dbReference type="SUPFAM" id="SSF55486">
    <property type="entry name" value="Metalloproteases ('zincins'), catalytic domain"/>
    <property type="match status" value="1"/>
</dbReference>
<keyword evidence="6 7" id="KW-0862">Zinc</keyword>
<keyword evidence="9" id="KW-1185">Reference proteome</keyword>
<keyword evidence="5 7" id="KW-0378">Hydrolase</keyword>
<feature type="binding site" evidence="7">
    <location>
        <position position="110"/>
    </location>
    <ligand>
        <name>Zn(2+)</name>
        <dbReference type="ChEBI" id="CHEBI:29105"/>
        <note>catalytic</note>
    </ligand>
</feature>
<dbReference type="Proteomes" id="UP001210261">
    <property type="component" value="Unassembled WGS sequence"/>
</dbReference>
<dbReference type="InterPro" id="IPR020549">
    <property type="entry name" value="YbeY_CS"/>
</dbReference>
<keyword evidence="7" id="KW-0690">Ribosome biogenesis</keyword>
<dbReference type="HAMAP" id="MF_00009">
    <property type="entry name" value="Endoribonucl_YbeY"/>
    <property type="match status" value="1"/>
</dbReference>
<protein>
    <recommendedName>
        <fullName evidence="7">Endoribonuclease YbeY</fullName>
        <ecNumber evidence="7">3.1.-.-</ecNumber>
    </recommendedName>
</protein>
<dbReference type="NCBIfam" id="TIGR00043">
    <property type="entry name" value="rRNA maturation RNase YbeY"/>
    <property type="match status" value="1"/>
</dbReference>
<evidence type="ECO:0000313" key="9">
    <source>
        <dbReference type="Proteomes" id="UP001210261"/>
    </source>
</evidence>
<keyword evidence="3 7" id="KW-0479">Metal-binding</keyword>
<feature type="binding site" evidence="7">
    <location>
        <position position="114"/>
    </location>
    <ligand>
        <name>Zn(2+)</name>
        <dbReference type="ChEBI" id="CHEBI:29105"/>
        <note>catalytic</note>
    </ligand>
</feature>
<proteinExistence type="inferred from homology"/>
<evidence type="ECO:0000256" key="5">
    <source>
        <dbReference type="ARBA" id="ARBA00022801"/>
    </source>
</evidence>
<dbReference type="PANTHER" id="PTHR46986">
    <property type="entry name" value="ENDORIBONUCLEASE YBEY, CHLOROPLASTIC"/>
    <property type="match status" value="1"/>
</dbReference>
<feature type="binding site" evidence="7">
    <location>
        <position position="120"/>
    </location>
    <ligand>
        <name>Zn(2+)</name>
        <dbReference type="ChEBI" id="CHEBI:29105"/>
        <note>catalytic</note>
    </ligand>
</feature>
<evidence type="ECO:0000256" key="6">
    <source>
        <dbReference type="ARBA" id="ARBA00022833"/>
    </source>
</evidence>
<comment type="subcellular location">
    <subcellularLocation>
        <location evidence="7">Cytoplasm</location>
    </subcellularLocation>
</comment>
<evidence type="ECO:0000256" key="4">
    <source>
        <dbReference type="ARBA" id="ARBA00022759"/>
    </source>
</evidence>
<evidence type="ECO:0000256" key="2">
    <source>
        <dbReference type="ARBA" id="ARBA00022722"/>
    </source>
</evidence>
<gene>
    <name evidence="7 8" type="primary">ybeY</name>
    <name evidence="8" type="ORF">PF021_08140</name>
</gene>
<evidence type="ECO:0000256" key="3">
    <source>
        <dbReference type="ARBA" id="ARBA00022723"/>
    </source>
</evidence>
<comment type="cofactor">
    <cofactor evidence="7">
        <name>Zn(2+)</name>
        <dbReference type="ChEBI" id="CHEBI:29105"/>
    </cofactor>
    <text evidence="7">Binds 1 zinc ion.</text>
</comment>
<dbReference type="PANTHER" id="PTHR46986:SF1">
    <property type="entry name" value="ENDORIBONUCLEASE YBEY, CHLOROPLASTIC"/>
    <property type="match status" value="1"/>
</dbReference>
<dbReference type="InterPro" id="IPR002036">
    <property type="entry name" value="YbeY"/>
</dbReference>
<dbReference type="PROSITE" id="PS01306">
    <property type="entry name" value="UPF0054"/>
    <property type="match status" value="1"/>
</dbReference>
<reference evidence="8 9" key="1">
    <citation type="submission" date="2023-01" db="EMBL/GenBank/DDBJ databases">
        <title>Description of Helicobacter ibis sp. nov. isolated from faecal droppings of black-faced ibis (Theristicus melanopis).</title>
        <authorList>
            <person name="Lopez-Cantillo M."/>
            <person name="Vidal-Veuthey B."/>
            <person name="Mella A."/>
            <person name="De La Haba R."/>
            <person name="Collado L."/>
        </authorList>
    </citation>
    <scope>NUCLEOTIDE SEQUENCE [LARGE SCALE GENOMIC DNA]</scope>
    <source>
        <strain evidence="8 9">A82</strain>
    </source>
</reference>
<evidence type="ECO:0000313" key="8">
    <source>
        <dbReference type="EMBL" id="MDA3969629.1"/>
    </source>
</evidence>
<comment type="caution">
    <text evidence="8">The sequence shown here is derived from an EMBL/GenBank/DDBJ whole genome shotgun (WGS) entry which is preliminary data.</text>
</comment>
<comment type="function">
    <text evidence="7">Single strand-specific metallo-endoribonuclease involved in late-stage 70S ribosome quality control and in maturation of the 3' terminus of the 16S rRNA.</text>
</comment>
<dbReference type="Gene3D" id="3.40.390.30">
    <property type="entry name" value="Metalloproteases ('zincins'), catalytic domain"/>
    <property type="match status" value="1"/>
</dbReference>
<comment type="similarity">
    <text evidence="1 7">Belongs to the endoribonuclease YbeY family.</text>
</comment>
<keyword evidence="2 7" id="KW-0540">Nuclease</keyword>
<organism evidence="8 9">
    <name type="scientific">Helicobacter ibis</name>
    <dbReference type="NCBI Taxonomy" id="2962633"/>
    <lineage>
        <taxon>Bacteria</taxon>
        <taxon>Pseudomonadati</taxon>
        <taxon>Campylobacterota</taxon>
        <taxon>Epsilonproteobacteria</taxon>
        <taxon>Campylobacterales</taxon>
        <taxon>Helicobacteraceae</taxon>
        <taxon>Helicobacter</taxon>
    </lineage>
</organism>
<evidence type="ECO:0000256" key="7">
    <source>
        <dbReference type="HAMAP-Rule" id="MF_00009"/>
    </source>
</evidence>
<sequence>MCSVDFDNQTNFSFSDEFLATIHRIFCRLCSDLSLEDKTCELLIVSNQTIQELNREYRQKDMATDVLSFPLLAEASVILGSIVISLDYARSGAEKFGHSIEDEIFILFIHGVLHLLGYDHEVDNGEQREKEKEIIETFNLPASLIVREM</sequence>
<name>A0ABT4VFZ2_9HELI</name>
<dbReference type="EC" id="3.1.-.-" evidence="7"/>
<dbReference type="InterPro" id="IPR023091">
    <property type="entry name" value="MetalPrtase_cat_dom_sf_prd"/>
</dbReference>
<dbReference type="RefSeq" id="WP_271021990.1">
    <property type="nucleotide sequence ID" value="NZ_JAQHXR010000007.1"/>
</dbReference>
<accession>A0ABT4VFZ2</accession>
<keyword evidence="7" id="KW-0963">Cytoplasm</keyword>
<dbReference type="EMBL" id="JAQHXR010000007">
    <property type="protein sequence ID" value="MDA3969629.1"/>
    <property type="molecule type" value="Genomic_DNA"/>
</dbReference>
<keyword evidence="7" id="KW-0698">rRNA processing</keyword>